<dbReference type="Proteomes" id="UP001309876">
    <property type="component" value="Unassembled WGS sequence"/>
</dbReference>
<evidence type="ECO:0000256" key="8">
    <source>
        <dbReference type="RuleBase" id="RU361202"/>
    </source>
</evidence>
<dbReference type="InterPro" id="IPR048318">
    <property type="entry name" value="ATG5_UblB"/>
</dbReference>
<dbReference type="GO" id="GO:0061908">
    <property type="term" value="C:phagophore"/>
    <property type="evidence" value="ECO:0007669"/>
    <property type="project" value="TreeGrafter"/>
</dbReference>
<evidence type="ECO:0000256" key="1">
    <source>
        <dbReference type="ARBA" id="ARBA00004623"/>
    </source>
</evidence>
<keyword evidence="4 8" id="KW-1017">Isopeptide bond</keyword>
<proteinExistence type="inferred from homology"/>
<dbReference type="GO" id="GO:0034045">
    <property type="term" value="C:phagophore assembly site membrane"/>
    <property type="evidence" value="ECO:0007669"/>
    <property type="project" value="UniProtKB-SubCell"/>
</dbReference>
<reference evidence="13 14" key="1">
    <citation type="submission" date="2023-08" db="EMBL/GenBank/DDBJ databases">
        <title>Black Yeasts Isolated from many extreme environments.</title>
        <authorList>
            <person name="Coleine C."/>
            <person name="Stajich J.E."/>
            <person name="Selbmann L."/>
        </authorList>
    </citation>
    <scope>NUCLEOTIDE SEQUENCE [LARGE SCALE GENOMIC DNA]</scope>
    <source>
        <strain evidence="13 14">CCFEE 5910</strain>
    </source>
</reference>
<evidence type="ECO:0000256" key="5">
    <source>
        <dbReference type="ARBA" id="ARBA00022843"/>
    </source>
</evidence>
<protein>
    <recommendedName>
        <fullName evidence="3 8">Autophagy protein 5</fullName>
    </recommendedName>
</protein>
<feature type="compositionally biased region" description="Polar residues" evidence="9">
    <location>
        <begin position="212"/>
        <end position="222"/>
    </location>
</feature>
<dbReference type="GO" id="GO:0019776">
    <property type="term" value="F:Atg8-family ligase activity"/>
    <property type="evidence" value="ECO:0007669"/>
    <property type="project" value="TreeGrafter"/>
</dbReference>
<comment type="function">
    <text evidence="7">Involved in cytoplasm to vacuole transport (Cvt) and autophagic vesicle formation. Autophagy is essential for maintenance of amino acid levels and protein synthesis under nitrogen starvation. Required for selective autophagic degradation of the nucleus (nucleophagy). Also required for mitophagy, which eliminates defective or superfluous mitochondria in order to fulfill cellular energy requirements and prevent excess ROS production. Conjugation with ATG12, through a ubiquitin-like conjugating system involving ATG7 as an E1-like activating enzyme and ATG10 as an E2-like conjugating enzyme, is essential for its function. The ATG12-ATG5 conjugate acts as an E3-like enzyme which is required for lipidation of ATG8 and ATG8 association to the vesicle membranes.</text>
</comment>
<dbReference type="GO" id="GO:0044233">
    <property type="term" value="C:mitochondria-associated endoplasmic reticulum membrane contact site"/>
    <property type="evidence" value="ECO:0007669"/>
    <property type="project" value="TreeGrafter"/>
</dbReference>
<dbReference type="InterPro" id="IPR048940">
    <property type="entry name" value="ATG5_HBR"/>
</dbReference>
<evidence type="ECO:0000256" key="4">
    <source>
        <dbReference type="ARBA" id="ARBA00022499"/>
    </source>
</evidence>
<evidence type="ECO:0000259" key="10">
    <source>
        <dbReference type="Pfam" id="PF04106"/>
    </source>
</evidence>
<keyword evidence="14" id="KW-1185">Reference proteome</keyword>
<evidence type="ECO:0000259" key="12">
    <source>
        <dbReference type="Pfam" id="PF20638"/>
    </source>
</evidence>
<comment type="similarity">
    <text evidence="2 8">Belongs to the ATG5 family.</text>
</comment>
<dbReference type="Gene3D" id="1.10.246.190">
    <property type="entry name" value="Autophagy protein Apg5, helix rich domain"/>
    <property type="match status" value="1"/>
</dbReference>
<dbReference type="Pfam" id="PF20638">
    <property type="entry name" value="ATG5_UblA"/>
    <property type="match status" value="1"/>
</dbReference>
<evidence type="ECO:0000256" key="3">
    <source>
        <dbReference type="ARBA" id="ARBA00015616"/>
    </source>
</evidence>
<evidence type="ECO:0000256" key="9">
    <source>
        <dbReference type="SAM" id="MobiDB-lite"/>
    </source>
</evidence>
<keyword evidence="5 8" id="KW-0832">Ubl conjugation</keyword>
<keyword evidence="6 8" id="KW-0072">Autophagy</keyword>
<dbReference type="Pfam" id="PF20637">
    <property type="entry name" value="ATG5_HBR"/>
    <property type="match status" value="1"/>
</dbReference>
<name>A0AAN7T6R3_9EURO</name>
<evidence type="ECO:0000313" key="14">
    <source>
        <dbReference type="Proteomes" id="UP001309876"/>
    </source>
</evidence>
<sequence length="318" mass="34417">MATPGTAVLDDIQRHVWAAKILVEVQLSASESRQFDKSEPYMEELITDIASITPGTGHFSYDGVPLRWHLPIGLLYDLHILATQDVSHDDSGPSTGSKHKPESFRLTIHFSQSYRSEHENQLIDPTPDVVHDAYINSVKEADFLRTGTAKPIMSLSATDSKLLWSATQESDSAVFSRIYQSLLPSDAPWRSIPLRVYLPSTPNDAVPESEVPSGSTKSPTPQGQIRVIQSQITPYVAATSTPGASQLRTAGAGQGTPQTLGSALHSLLPSLFPSRRTPILAKALLHGTVLPMNAVLEEVASKACYADGWVNVVVAITT</sequence>
<dbReference type="PANTHER" id="PTHR13040">
    <property type="entry name" value="AUTOPHAGY PROTEIN 5"/>
    <property type="match status" value="1"/>
</dbReference>
<dbReference type="PANTHER" id="PTHR13040:SF2">
    <property type="entry name" value="AUTOPHAGY PROTEIN 5"/>
    <property type="match status" value="1"/>
</dbReference>
<dbReference type="InterPro" id="IPR007239">
    <property type="entry name" value="Atg5"/>
</dbReference>
<dbReference type="InterPro" id="IPR042526">
    <property type="entry name" value="Atg5_HR"/>
</dbReference>
<evidence type="ECO:0000313" key="13">
    <source>
        <dbReference type="EMBL" id="KAK5090655.1"/>
    </source>
</evidence>
<dbReference type="InterPro" id="IPR048939">
    <property type="entry name" value="ATG5_UblA"/>
</dbReference>
<comment type="subunit">
    <text evidence="8">Conjugated with ATG12.</text>
</comment>
<dbReference type="GO" id="GO:0005776">
    <property type="term" value="C:autophagosome"/>
    <property type="evidence" value="ECO:0007669"/>
    <property type="project" value="TreeGrafter"/>
</dbReference>
<feature type="region of interest" description="Disordered" evidence="9">
    <location>
        <begin position="203"/>
        <end position="222"/>
    </location>
</feature>
<keyword evidence="8" id="KW-0472">Membrane</keyword>
<dbReference type="InterPro" id="IPR042527">
    <property type="entry name" value="Atg5_UblA_dom_sf"/>
</dbReference>
<evidence type="ECO:0000256" key="6">
    <source>
        <dbReference type="ARBA" id="ARBA00023006"/>
    </source>
</evidence>
<dbReference type="EMBL" id="JAVRRJ010000001">
    <property type="protein sequence ID" value="KAK5090655.1"/>
    <property type="molecule type" value="Genomic_DNA"/>
</dbReference>
<dbReference type="GO" id="GO:0034727">
    <property type="term" value="P:piecemeal microautophagy of the nucleus"/>
    <property type="evidence" value="ECO:0007669"/>
    <property type="project" value="TreeGrafter"/>
</dbReference>
<feature type="domain" description="Autophagy protein ATG5 alpha-helical bundle region" evidence="11">
    <location>
        <begin position="128"/>
        <end position="184"/>
    </location>
</feature>
<evidence type="ECO:0000256" key="2">
    <source>
        <dbReference type="ARBA" id="ARBA00006910"/>
    </source>
</evidence>
<feature type="domain" description="Autophagy protein ATG5 UblA" evidence="12">
    <location>
        <begin position="55"/>
        <end position="110"/>
    </location>
</feature>
<dbReference type="GO" id="GO:0034274">
    <property type="term" value="C:Atg12-Atg5-Atg16 complex"/>
    <property type="evidence" value="ECO:0007669"/>
    <property type="project" value="TreeGrafter"/>
</dbReference>
<dbReference type="Pfam" id="PF04106">
    <property type="entry name" value="ATG5_UblB"/>
    <property type="match status" value="1"/>
</dbReference>
<dbReference type="GO" id="GO:0006995">
    <property type="term" value="P:cellular response to nitrogen starvation"/>
    <property type="evidence" value="ECO:0007669"/>
    <property type="project" value="TreeGrafter"/>
</dbReference>
<organism evidence="13 14">
    <name type="scientific">Lithohypha guttulata</name>
    <dbReference type="NCBI Taxonomy" id="1690604"/>
    <lineage>
        <taxon>Eukaryota</taxon>
        <taxon>Fungi</taxon>
        <taxon>Dikarya</taxon>
        <taxon>Ascomycota</taxon>
        <taxon>Pezizomycotina</taxon>
        <taxon>Eurotiomycetes</taxon>
        <taxon>Chaetothyriomycetidae</taxon>
        <taxon>Chaetothyriales</taxon>
        <taxon>Trichomeriaceae</taxon>
        <taxon>Lithohypha</taxon>
    </lineage>
</organism>
<comment type="subcellular location">
    <subcellularLocation>
        <location evidence="1 8">Preautophagosomal structure membrane</location>
        <topology evidence="1 8">Peripheral membrane protein</topology>
    </subcellularLocation>
</comment>
<feature type="domain" description="Autophagy protein ATG5 UblB" evidence="10">
    <location>
        <begin position="191"/>
        <end position="314"/>
    </location>
</feature>
<evidence type="ECO:0000259" key="11">
    <source>
        <dbReference type="Pfam" id="PF20637"/>
    </source>
</evidence>
<dbReference type="GO" id="GO:0000422">
    <property type="term" value="P:autophagy of mitochondrion"/>
    <property type="evidence" value="ECO:0007669"/>
    <property type="project" value="TreeGrafter"/>
</dbReference>
<keyword evidence="8" id="KW-0813">Transport</keyword>
<dbReference type="Gene3D" id="3.10.20.620">
    <property type="match status" value="1"/>
</dbReference>
<dbReference type="AlphaFoldDB" id="A0AAN7T6R3"/>
<comment type="caution">
    <text evidence="13">The sequence shown here is derived from an EMBL/GenBank/DDBJ whole genome shotgun (WGS) entry which is preliminary data.</text>
</comment>
<accession>A0AAN7T6R3</accession>
<dbReference type="Gene3D" id="3.10.20.90">
    <property type="entry name" value="Phosphatidylinositol 3-kinase Catalytic Subunit, Chain A, domain 1"/>
    <property type="match status" value="1"/>
</dbReference>
<evidence type="ECO:0000256" key="7">
    <source>
        <dbReference type="ARBA" id="ARBA00024770"/>
    </source>
</evidence>
<gene>
    <name evidence="13" type="primary">atg5</name>
    <name evidence="13" type="ORF">LTR05_000830</name>
</gene>